<gene>
    <name evidence="9" type="ORF">H8E19_16300</name>
</gene>
<keyword evidence="7" id="KW-0472">Membrane</keyword>
<evidence type="ECO:0000256" key="7">
    <source>
        <dbReference type="SAM" id="Phobius"/>
    </source>
</evidence>
<keyword evidence="3" id="KW-0408">Iron</keyword>
<evidence type="ECO:0000259" key="8">
    <source>
        <dbReference type="PROSITE" id="PS51296"/>
    </source>
</evidence>
<dbReference type="InterPro" id="IPR036922">
    <property type="entry name" value="Rieske_2Fe-2S_sf"/>
</dbReference>
<evidence type="ECO:0000313" key="9">
    <source>
        <dbReference type="EMBL" id="MBC8178966.1"/>
    </source>
</evidence>
<dbReference type="SUPFAM" id="SSF50022">
    <property type="entry name" value="ISP domain"/>
    <property type="match status" value="1"/>
</dbReference>
<dbReference type="PANTHER" id="PTHR10134">
    <property type="entry name" value="CYTOCHROME B-C1 COMPLEX SUBUNIT RIESKE, MITOCHONDRIAL"/>
    <property type="match status" value="1"/>
</dbReference>
<dbReference type="EMBL" id="JACNJD010000332">
    <property type="protein sequence ID" value="MBC8178966.1"/>
    <property type="molecule type" value="Genomic_DNA"/>
</dbReference>
<organism evidence="9 10">
    <name type="scientific">Candidatus Desulfacyla euxinica</name>
    <dbReference type="NCBI Taxonomy" id="2841693"/>
    <lineage>
        <taxon>Bacteria</taxon>
        <taxon>Deltaproteobacteria</taxon>
        <taxon>Candidatus Desulfacyla</taxon>
    </lineage>
</organism>
<dbReference type="AlphaFoldDB" id="A0A8J6N2U7"/>
<keyword evidence="1" id="KW-0001">2Fe-2S</keyword>
<evidence type="ECO:0000256" key="5">
    <source>
        <dbReference type="ARBA" id="ARBA00023157"/>
    </source>
</evidence>
<keyword evidence="7" id="KW-0812">Transmembrane</keyword>
<keyword evidence="7" id="KW-1133">Transmembrane helix</keyword>
<protein>
    <submittedName>
        <fullName evidence="9">Rieske (2Fe-2S) protein</fullName>
    </submittedName>
</protein>
<reference evidence="9 10" key="1">
    <citation type="submission" date="2020-08" db="EMBL/GenBank/DDBJ databases">
        <title>Bridging the membrane lipid divide: bacteria of the FCB group superphylum have the potential to synthesize archaeal ether lipids.</title>
        <authorList>
            <person name="Villanueva L."/>
            <person name="Von Meijenfeldt F.A.B."/>
            <person name="Westbye A.B."/>
            <person name="Yadav S."/>
            <person name="Hopmans E.C."/>
            <person name="Dutilh B.E."/>
            <person name="Sinninghe Damste J.S."/>
        </authorList>
    </citation>
    <scope>NUCLEOTIDE SEQUENCE [LARGE SCALE GENOMIC DNA]</scope>
    <source>
        <strain evidence="9">NIOZ-UU27</strain>
    </source>
</reference>
<dbReference type="Pfam" id="PF00355">
    <property type="entry name" value="Rieske"/>
    <property type="match status" value="1"/>
</dbReference>
<evidence type="ECO:0000256" key="1">
    <source>
        <dbReference type="ARBA" id="ARBA00022714"/>
    </source>
</evidence>
<dbReference type="InterPro" id="IPR005805">
    <property type="entry name" value="Rieske_Fe-S_prot_C"/>
</dbReference>
<accession>A0A8J6N2U7</accession>
<evidence type="ECO:0000256" key="4">
    <source>
        <dbReference type="ARBA" id="ARBA00023014"/>
    </source>
</evidence>
<evidence type="ECO:0000256" key="6">
    <source>
        <dbReference type="ARBA" id="ARBA00034078"/>
    </source>
</evidence>
<dbReference type="InterPro" id="IPR014349">
    <property type="entry name" value="Rieske_Fe-S_prot"/>
</dbReference>
<feature type="transmembrane region" description="Helical" evidence="7">
    <location>
        <begin position="13"/>
        <end position="33"/>
    </location>
</feature>
<comment type="cofactor">
    <cofactor evidence="6">
        <name>[2Fe-2S] cluster</name>
        <dbReference type="ChEBI" id="CHEBI:190135"/>
    </cofactor>
</comment>
<keyword evidence="5" id="KW-1015">Disulfide bond</keyword>
<dbReference type="GO" id="GO:0046872">
    <property type="term" value="F:metal ion binding"/>
    <property type="evidence" value="ECO:0007669"/>
    <property type="project" value="UniProtKB-KW"/>
</dbReference>
<keyword evidence="2" id="KW-0479">Metal-binding</keyword>
<dbReference type="GO" id="GO:0051537">
    <property type="term" value="F:2 iron, 2 sulfur cluster binding"/>
    <property type="evidence" value="ECO:0007669"/>
    <property type="project" value="UniProtKB-KW"/>
</dbReference>
<dbReference type="PROSITE" id="PS51296">
    <property type="entry name" value="RIESKE"/>
    <property type="match status" value="1"/>
</dbReference>
<evidence type="ECO:0000256" key="3">
    <source>
        <dbReference type="ARBA" id="ARBA00023004"/>
    </source>
</evidence>
<dbReference type="CDD" id="cd03467">
    <property type="entry name" value="Rieske"/>
    <property type="match status" value="1"/>
</dbReference>
<proteinExistence type="predicted"/>
<dbReference type="Gene3D" id="2.102.10.10">
    <property type="entry name" value="Rieske [2Fe-2S] iron-sulphur domain"/>
    <property type="match status" value="1"/>
</dbReference>
<keyword evidence="4" id="KW-0411">Iron-sulfur</keyword>
<dbReference type="GO" id="GO:0016020">
    <property type="term" value="C:membrane"/>
    <property type="evidence" value="ECO:0007669"/>
    <property type="project" value="InterPro"/>
</dbReference>
<comment type="caution">
    <text evidence="9">The sequence shown here is derived from an EMBL/GenBank/DDBJ whole genome shotgun (WGS) entry which is preliminary data.</text>
</comment>
<evidence type="ECO:0000313" key="10">
    <source>
        <dbReference type="Proteomes" id="UP000650524"/>
    </source>
</evidence>
<dbReference type="InterPro" id="IPR017941">
    <property type="entry name" value="Rieske_2Fe-2S"/>
</dbReference>
<dbReference type="Proteomes" id="UP000650524">
    <property type="component" value="Unassembled WGS sequence"/>
</dbReference>
<name>A0A8J6N2U7_9DELT</name>
<feature type="domain" description="Rieske" evidence="8">
    <location>
        <begin position="39"/>
        <end position="128"/>
    </location>
</feature>
<evidence type="ECO:0000256" key="2">
    <source>
        <dbReference type="ARBA" id="ARBA00022723"/>
    </source>
</evidence>
<sequence>MERRGFIKKGLSWLAYIFGAAALAYPVFLFMSFRKIRKKTVVFHPDEQLAAANFKEGIYLIKKGTDFNALSARCTHLGCTLNFDAVSQQFKCPCHGSLFAISGKWVSGPARKDLMSIPVETEANGDMEVEFEI</sequence>
<dbReference type="PRINTS" id="PR00162">
    <property type="entry name" value="RIESKE"/>
</dbReference>